<dbReference type="Gene3D" id="3.30.200.20">
    <property type="entry name" value="Phosphorylase Kinase, domain 1"/>
    <property type="match status" value="1"/>
</dbReference>
<dbReference type="InterPro" id="IPR011009">
    <property type="entry name" value="Kinase-like_dom_sf"/>
</dbReference>
<gene>
    <name evidence="6" type="ORF">FUA23_20685</name>
</gene>
<proteinExistence type="inferred from homology"/>
<dbReference type="PANTHER" id="PTHR45688">
    <property type="match status" value="1"/>
</dbReference>
<dbReference type="Gene3D" id="2.70.70.10">
    <property type="entry name" value="Glucose Permease (Domain IIA)"/>
    <property type="match status" value="1"/>
</dbReference>
<dbReference type="Proteomes" id="UP000321907">
    <property type="component" value="Unassembled WGS sequence"/>
</dbReference>
<dbReference type="Gene3D" id="3.90.1200.10">
    <property type="match status" value="1"/>
</dbReference>
<dbReference type="EMBL" id="VOXD01000047">
    <property type="protein sequence ID" value="TXF85431.1"/>
    <property type="molecule type" value="Genomic_DNA"/>
</dbReference>
<dbReference type="Pfam" id="PF01636">
    <property type="entry name" value="APH"/>
    <property type="match status" value="1"/>
</dbReference>
<organism evidence="6 7">
    <name type="scientific">Neolewinella aurantiaca</name>
    <dbReference type="NCBI Taxonomy" id="2602767"/>
    <lineage>
        <taxon>Bacteria</taxon>
        <taxon>Pseudomonadati</taxon>
        <taxon>Bacteroidota</taxon>
        <taxon>Saprospiria</taxon>
        <taxon>Saprospirales</taxon>
        <taxon>Lewinellaceae</taxon>
        <taxon>Neolewinella</taxon>
    </lineage>
</organism>
<comment type="caution">
    <text evidence="6">The sequence shown here is derived from an EMBL/GenBank/DDBJ whole genome shotgun (WGS) entry which is preliminary data.</text>
</comment>
<dbReference type="Pfam" id="PF00202">
    <property type="entry name" value="Aminotran_3"/>
    <property type="match status" value="1"/>
</dbReference>
<evidence type="ECO:0000259" key="4">
    <source>
        <dbReference type="Pfam" id="PF01551"/>
    </source>
</evidence>
<evidence type="ECO:0000313" key="7">
    <source>
        <dbReference type="Proteomes" id="UP000321907"/>
    </source>
</evidence>
<dbReference type="InterPro" id="IPR002575">
    <property type="entry name" value="Aminoglycoside_PTrfase"/>
</dbReference>
<dbReference type="CDD" id="cd00610">
    <property type="entry name" value="OAT_like"/>
    <property type="match status" value="1"/>
</dbReference>
<accession>A0A5C7F418</accession>
<keyword evidence="6" id="KW-0032">Aminotransferase</keyword>
<keyword evidence="3" id="KW-0663">Pyridoxal phosphate</keyword>
<reference evidence="6 7" key="1">
    <citation type="submission" date="2019-08" db="EMBL/GenBank/DDBJ databases">
        <title>Lewinella sp. strain SSH13 Genome sequencing and assembly.</title>
        <authorList>
            <person name="Kim I."/>
        </authorList>
    </citation>
    <scope>NUCLEOTIDE SEQUENCE [LARGE SCALE GENOMIC DNA]</scope>
    <source>
        <strain evidence="6 7">SSH13</strain>
    </source>
</reference>
<evidence type="ECO:0000256" key="1">
    <source>
        <dbReference type="ARBA" id="ARBA00001933"/>
    </source>
</evidence>
<feature type="domain" description="M23ase beta-sheet core" evidence="4">
    <location>
        <begin position="420"/>
        <end position="518"/>
    </location>
</feature>
<evidence type="ECO:0000256" key="3">
    <source>
        <dbReference type="ARBA" id="ARBA00022898"/>
    </source>
</evidence>
<dbReference type="CDD" id="cd12797">
    <property type="entry name" value="M23_peptidase"/>
    <property type="match status" value="1"/>
</dbReference>
<dbReference type="Gene3D" id="3.90.1150.10">
    <property type="entry name" value="Aspartate Aminotransferase, domain 1"/>
    <property type="match status" value="1"/>
</dbReference>
<dbReference type="SUPFAM" id="SSF51261">
    <property type="entry name" value="Duplicated hybrid motif"/>
    <property type="match status" value="1"/>
</dbReference>
<comment type="similarity">
    <text evidence="2">Belongs to the class-III pyridoxal-phosphate-dependent aminotransferase family.</text>
</comment>
<comment type="cofactor">
    <cofactor evidence="1">
        <name>pyridoxal 5'-phosphate</name>
        <dbReference type="ChEBI" id="CHEBI:597326"/>
    </cofactor>
</comment>
<dbReference type="Pfam" id="PF01551">
    <property type="entry name" value="Peptidase_M23"/>
    <property type="match status" value="1"/>
</dbReference>
<name>A0A5C7F418_9BACT</name>
<evidence type="ECO:0000256" key="2">
    <source>
        <dbReference type="ARBA" id="ARBA00008954"/>
    </source>
</evidence>
<keyword evidence="7" id="KW-1185">Reference proteome</keyword>
<dbReference type="SUPFAM" id="SSF53383">
    <property type="entry name" value="PLP-dependent transferases"/>
    <property type="match status" value="1"/>
</dbReference>
<dbReference type="GO" id="GO:0030170">
    <property type="term" value="F:pyridoxal phosphate binding"/>
    <property type="evidence" value="ECO:0007669"/>
    <property type="project" value="InterPro"/>
</dbReference>
<feature type="domain" description="Aminoglycoside phosphotransferase" evidence="5">
    <location>
        <begin position="35"/>
        <end position="239"/>
    </location>
</feature>
<dbReference type="InterPro" id="IPR015421">
    <property type="entry name" value="PyrdxlP-dep_Trfase_major"/>
</dbReference>
<dbReference type="GO" id="GO:0008483">
    <property type="term" value="F:transaminase activity"/>
    <property type="evidence" value="ECO:0007669"/>
    <property type="project" value="UniProtKB-KW"/>
</dbReference>
<dbReference type="InterPro" id="IPR016047">
    <property type="entry name" value="M23ase_b-sheet_dom"/>
</dbReference>
<dbReference type="InterPro" id="IPR015422">
    <property type="entry name" value="PyrdxlP-dep_Trfase_small"/>
</dbReference>
<dbReference type="InterPro" id="IPR005814">
    <property type="entry name" value="Aminotrans_3"/>
</dbReference>
<dbReference type="InterPro" id="IPR015424">
    <property type="entry name" value="PyrdxlP-dep_Trfase"/>
</dbReference>
<dbReference type="OrthoDB" id="9801052at2"/>
<dbReference type="PROSITE" id="PS00600">
    <property type="entry name" value="AA_TRANSFER_CLASS_3"/>
    <property type="match status" value="1"/>
</dbReference>
<dbReference type="InterPro" id="IPR049704">
    <property type="entry name" value="Aminotrans_3_PPA_site"/>
</dbReference>
<sequence>MGTHHDSATIITLVSKHYGLAAVTAEPLIGEADINYRLTTEDGTRYTLKISQPDQDRKTIRFQYDLLSYLATKKLSFLVPSPVGDLVELEGGNLLRLLSWVPGRMLDEVNPISKKLRVQWGKTAAELTNALAGFSHPDAPSAYKWNPAQTLDCRPLAMYMPPEKARLANFFWDRFERETLPGLAGLPVAINYNDAHPHNLLVNGAGEIAGVIDFGDAMRTCTLSELAVACAYAGMNTSDPIGAMTEVISGYRQKINEAVSIDHLLGLVVGRLLITVAVAAENAQKEPENDYLQVSAAPAWDLLEKLRTLHPVIINARFAAAYGSLWTGNDSLRQWLKTHPATVIDFAGKTTIKMDLGVGSGDLGNYTNYDDPKLFTRRIARHLENENAGFGYGGYGEIRPVYTTDDFATEGNYGPRWRTVHLGTDIWGPAQTPVLAAYDGHVHMVGVDPTNHGCGNVIILKHQLDGHLFYTFYGHLSAASTAGIRAGTQVQSGDEIAQLGSPAENGGWPPHLHFQVTRHMLDHEVDFPGVAYPADAEAWLWLCPQAMIVPAEQPAAPETWKSHHLDKPAERLLDRRKKHLGYSLSVSYQSPLLIERGRRQYLLDHTGRRYLDTVNNVAHVGHEHPAVVEALQQQAAVLNTNSRYLHENLIRFAEELTATLPPELSVVHFVNSGSEANELALRMCEQWSGTRNMIAVETGYHGNTGRTIDISGYKFAGKGGKGCPPATKIIPMPDTFRGIHRDAENPGQKYAAYARQRIAEWADQGEKLGGFIAESILSCGGQIVLPEGYLREVYREVRTAGGLCIADEVQVGLGRVGSHFWGFELQGVVPDIVTIGKPLGNGHPLAAVVCTPEVAACFANGMEYFNTFGGNPVSCSVGRAVLRVIKEEGLQQHALETGDYLKTQLFSLQARFPLIGDVRGEGLFLGFELIQPSTAPASAHPSAPHDAMSPATKQASYLKNRMRELGFLMSTDGPDENVIKIKPPMSFDRKSADQLIHYLSRVLAEDGCMMP</sequence>
<dbReference type="AlphaFoldDB" id="A0A5C7F418"/>
<dbReference type="InterPro" id="IPR011055">
    <property type="entry name" value="Dup_hybrid_motif"/>
</dbReference>
<keyword evidence="6" id="KW-0808">Transferase</keyword>
<evidence type="ECO:0000313" key="6">
    <source>
        <dbReference type="EMBL" id="TXF85431.1"/>
    </source>
</evidence>
<dbReference type="PANTHER" id="PTHR45688:SF13">
    <property type="entry name" value="ALANINE--GLYOXYLATE AMINOTRANSFERASE 2-LIKE"/>
    <property type="match status" value="1"/>
</dbReference>
<evidence type="ECO:0000259" key="5">
    <source>
        <dbReference type="Pfam" id="PF01636"/>
    </source>
</evidence>
<protein>
    <submittedName>
        <fullName evidence="6">Aminotransferase class III-fold pyridoxal phosphate-dependent enzyme</fullName>
    </submittedName>
</protein>
<dbReference type="Gene3D" id="3.40.640.10">
    <property type="entry name" value="Type I PLP-dependent aspartate aminotransferase-like (Major domain)"/>
    <property type="match status" value="1"/>
</dbReference>
<dbReference type="RefSeq" id="WP_147932686.1">
    <property type="nucleotide sequence ID" value="NZ_VOXD01000047.1"/>
</dbReference>
<dbReference type="SUPFAM" id="SSF56112">
    <property type="entry name" value="Protein kinase-like (PK-like)"/>
    <property type="match status" value="1"/>
</dbReference>